<dbReference type="InterPro" id="IPR017853">
    <property type="entry name" value="GH"/>
</dbReference>
<evidence type="ECO:0000313" key="4">
    <source>
        <dbReference type="EMBL" id="KAJ0201319.1"/>
    </source>
</evidence>
<dbReference type="PANTHER" id="PTHR30620">
    <property type="entry name" value="PERIPLASMIC BETA-GLUCOSIDASE-RELATED"/>
    <property type="match status" value="1"/>
</dbReference>
<dbReference type="GO" id="GO:0004553">
    <property type="term" value="F:hydrolase activity, hydrolyzing O-glycosyl compounds"/>
    <property type="evidence" value="ECO:0007669"/>
    <property type="project" value="InterPro"/>
</dbReference>
<evidence type="ECO:0000313" key="5">
    <source>
        <dbReference type="Proteomes" id="UP000235145"/>
    </source>
</evidence>
<dbReference type="PRINTS" id="PR00133">
    <property type="entry name" value="GLHYDRLASE3"/>
</dbReference>
<dbReference type="SUPFAM" id="SSF51445">
    <property type="entry name" value="(Trans)glycosidases"/>
    <property type="match status" value="1"/>
</dbReference>
<dbReference type="PROSITE" id="PS51257">
    <property type="entry name" value="PROKAR_LIPOPROTEIN"/>
    <property type="match status" value="1"/>
</dbReference>
<gene>
    <name evidence="4" type="ORF">LSAT_V11C600311580</name>
</gene>
<keyword evidence="2" id="KW-0732">Signal</keyword>
<evidence type="ECO:0000256" key="1">
    <source>
        <dbReference type="ARBA" id="ARBA00022801"/>
    </source>
</evidence>
<dbReference type="Gene3D" id="3.20.20.300">
    <property type="entry name" value="Glycoside hydrolase, family 3, N-terminal domain"/>
    <property type="match status" value="1"/>
</dbReference>
<feature type="signal peptide" evidence="2">
    <location>
        <begin position="1"/>
        <end position="23"/>
    </location>
</feature>
<dbReference type="GO" id="GO:0005975">
    <property type="term" value="P:carbohydrate metabolic process"/>
    <property type="evidence" value="ECO:0007669"/>
    <property type="project" value="InterPro"/>
</dbReference>
<reference evidence="4 5" key="1">
    <citation type="journal article" date="2017" name="Nat. Commun.">
        <title>Genome assembly with in vitro proximity ligation data and whole-genome triplication in lettuce.</title>
        <authorList>
            <person name="Reyes-Chin-Wo S."/>
            <person name="Wang Z."/>
            <person name="Yang X."/>
            <person name="Kozik A."/>
            <person name="Arikit S."/>
            <person name="Song C."/>
            <person name="Xia L."/>
            <person name="Froenicke L."/>
            <person name="Lavelle D.O."/>
            <person name="Truco M.J."/>
            <person name="Xia R."/>
            <person name="Zhu S."/>
            <person name="Xu C."/>
            <person name="Xu H."/>
            <person name="Xu X."/>
            <person name="Cox K."/>
            <person name="Korf I."/>
            <person name="Meyers B.C."/>
            <person name="Michelmore R.W."/>
        </authorList>
    </citation>
    <scope>NUCLEOTIDE SEQUENCE [LARGE SCALE GENOMIC DNA]</scope>
    <source>
        <strain evidence="5">cv. Salinas</strain>
        <tissue evidence="4">Seedlings</tissue>
    </source>
</reference>
<dbReference type="InterPro" id="IPR051915">
    <property type="entry name" value="Cellulose_Degrad_GH3"/>
</dbReference>
<accession>A0A9R1X8D5</accession>
<evidence type="ECO:0000256" key="2">
    <source>
        <dbReference type="SAM" id="SignalP"/>
    </source>
</evidence>
<protein>
    <recommendedName>
        <fullName evidence="3">Glycoside hydrolase family 3 N-terminal domain-containing protein</fullName>
    </recommendedName>
</protein>
<name>A0A9R1X8D5_LACSA</name>
<dbReference type="EMBL" id="NBSK02000006">
    <property type="protein sequence ID" value="KAJ0201319.1"/>
    <property type="molecule type" value="Genomic_DNA"/>
</dbReference>
<dbReference type="Pfam" id="PF00933">
    <property type="entry name" value="Glyco_hydro_3"/>
    <property type="match status" value="1"/>
</dbReference>
<sequence length="243" mass="26262">MSKLSPFALVILVMCSCLSASMAAASENMKYKDPKQPLNIRIKDLMKRMTLEEKIGQMTQIERTVASADVMQKYFIGSVLSGGGSVPAKEASPETWINMVNEFQKGSLATRLGIPMIYGIDAVHGNNNVYNATIFPHNVGLGVTRQKIGVATALEVRATGINYAFAPCIAVCRDPRWGRCFESYSEDPAIVRQMTELIPGLQGDIPANDRKGVPFVGGQKNVAACAKHYVGDGGTTKGINENC</sequence>
<dbReference type="InterPro" id="IPR001764">
    <property type="entry name" value="Glyco_hydro_3_N"/>
</dbReference>
<keyword evidence="5" id="KW-1185">Reference proteome</keyword>
<dbReference type="PANTHER" id="PTHR30620:SF100">
    <property type="entry name" value="GLUCAN 1,3-BETA-GLUCOSIDASE"/>
    <property type="match status" value="1"/>
</dbReference>
<dbReference type="AlphaFoldDB" id="A0A9R1X8D5"/>
<keyword evidence="1" id="KW-0378">Hydrolase</keyword>
<dbReference type="Proteomes" id="UP000235145">
    <property type="component" value="Unassembled WGS sequence"/>
</dbReference>
<dbReference type="InterPro" id="IPR036962">
    <property type="entry name" value="Glyco_hydro_3_N_sf"/>
</dbReference>
<comment type="caution">
    <text evidence="4">The sequence shown here is derived from an EMBL/GenBank/DDBJ whole genome shotgun (WGS) entry which is preliminary data.</text>
</comment>
<feature type="chain" id="PRO_5040331066" description="Glycoside hydrolase family 3 N-terminal domain-containing protein" evidence="2">
    <location>
        <begin position="24"/>
        <end position="243"/>
    </location>
</feature>
<feature type="domain" description="Glycoside hydrolase family 3 N-terminal" evidence="3">
    <location>
        <begin position="50"/>
        <end position="236"/>
    </location>
</feature>
<proteinExistence type="predicted"/>
<organism evidence="4 5">
    <name type="scientific">Lactuca sativa</name>
    <name type="common">Garden lettuce</name>
    <dbReference type="NCBI Taxonomy" id="4236"/>
    <lineage>
        <taxon>Eukaryota</taxon>
        <taxon>Viridiplantae</taxon>
        <taxon>Streptophyta</taxon>
        <taxon>Embryophyta</taxon>
        <taxon>Tracheophyta</taxon>
        <taxon>Spermatophyta</taxon>
        <taxon>Magnoliopsida</taxon>
        <taxon>eudicotyledons</taxon>
        <taxon>Gunneridae</taxon>
        <taxon>Pentapetalae</taxon>
        <taxon>asterids</taxon>
        <taxon>campanulids</taxon>
        <taxon>Asterales</taxon>
        <taxon>Asteraceae</taxon>
        <taxon>Cichorioideae</taxon>
        <taxon>Cichorieae</taxon>
        <taxon>Lactucinae</taxon>
        <taxon>Lactuca</taxon>
    </lineage>
</organism>
<evidence type="ECO:0000259" key="3">
    <source>
        <dbReference type="Pfam" id="PF00933"/>
    </source>
</evidence>